<dbReference type="EMBL" id="CP133616">
    <property type="protein sequence ID" value="WMV29419.1"/>
    <property type="molecule type" value="Genomic_DNA"/>
</dbReference>
<dbReference type="Proteomes" id="UP001234989">
    <property type="component" value="Chromosome 5"/>
</dbReference>
<protein>
    <submittedName>
        <fullName evidence="1">Uncharacterized protein</fullName>
    </submittedName>
</protein>
<feature type="non-terminal residue" evidence="1">
    <location>
        <position position="1"/>
    </location>
</feature>
<sequence>VQVGILIDPFARIRGSAVSWDHIVLDVGIQGYLQKTEVVKTWPRPINLVEV</sequence>
<gene>
    <name evidence="1" type="ORF">MTR67_022804</name>
</gene>
<evidence type="ECO:0000313" key="2">
    <source>
        <dbReference type="Proteomes" id="UP001234989"/>
    </source>
</evidence>
<proteinExistence type="predicted"/>
<keyword evidence="2" id="KW-1185">Reference proteome</keyword>
<evidence type="ECO:0000313" key="1">
    <source>
        <dbReference type="EMBL" id="WMV29419.1"/>
    </source>
</evidence>
<reference evidence="1" key="1">
    <citation type="submission" date="2023-08" db="EMBL/GenBank/DDBJ databases">
        <title>A de novo genome assembly of Solanum verrucosum Schlechtendal, a Mexican diploid species geographically isolated from the other diploid A-genome species in potato relatives.</title>
        <authorList>
            <person name="Hosaka K."/>
        </authorList>
    </citation>
    <scope>NUCLEOTIDE SEQUENCE</scope>
    <source>
        <tissue evidence="1">Young leaves</tissue>
    </source>
</reference>
<dbReference type="AlphaFoldDB" id="A0AAF0R0Q3"/>
<organism evidence="1 2">
    <name type="scientific">Solanum verrucosum</name>
    <dbReference type="NCBI Taxonomy" id="315347"/>
    <lineage>
        <taxon>Eukaryota</taxon>
        <taxon>Viridiplantae</taxon>
        <taxon>Streptophyta</taxon>
        <taxon>Embryophyta</taxon>
        <taxon>Tracheophyta</taxon>
        <taxon>Spermatophyta</taxon>
        <taxon>Magnoliopsida</taxon>
        <taxon>eudicotyledons</taxon>
        <taxon>Gunneridae</taxon>
        <taxon>Pentapetalae</taxon>
        <taxon>asterids</taxon>
        <taxon>lamiids</taxon>
        <taxon>Solanales</taxon>
        <taxon>Solanaceae</taxon>
        <taxon>Solanoideae</taxon>
        <taxon>Solaneae</taxon>
        <taxon>Solanum</taxon>
    </lineage>
</organism>
<name>A0AAF0R0Q3_SOLVR</name>
<accession>A0AAF0R0Q3</accession>